<evidence type="ECO:0000313" key="2">
    <source>
        <dbReference type="Proteomes" id="UP000199584"/>
    </source>
</evidence>
<dbReference type="EMBL" id="FOYM01000029">
    <property type="protein sequence ID" value="SFR13940.1"/>
    <property type="molecule type" value="Genomic_DNA"/>
</dbReference>
<name>A0A1I6E880_9FIRM</name>
<dbReference type="SUPFAM" id="SSF47954">
    <property type="entry name" value="Cyclin-like"/>
    <property type="match status" value="1"/>
</dbReference>
<dbReference type="InterPro" id="IPR058292">
    <property type="entry name" value="DUF7986"/>
</dbReference>
<organism evidence="1 2">
    <name type="scientific">Desulfoscipio geothermicus DSM 3669</name>
    <dbReference type="NCBI Taxonomy" id="1121426"/>
    <lineage>
        <taxon>Bacteria</taxon>
        <taxon>Bacillati</taxon>
        <taxon>Bacillota</taxon>
        <taxon>Clostridia</taxon>
        <taxon>Eubacteriales</taxon>
        <taxon>Desulfallaceae</taxon>
        <taxon>Desulfoscipio</taxon>
    </lineage>
</organism>
<dbReference type="CDD" id="cd00043">
    <property type="entry name" value="CYCLIN_SF"/>
    <property type="match status" value="1"/>
</dbReference>
<dbReference type="Gene3D" id="1.10.472.10">
    <property type="entry name" value="Cyclin-like"/>
    <property type="match status" value="1"/>
</dbReference>
<dbReference type="STRING" id="39060.SAMN05660706_12931"/>
<dbReference type="Pfam" id="PF25948">
    <property type="entry name" value="DUF7986"/>
    <property type="match status" value="1"/>
</dbReference>
<evidence type="ECO:0008006" key="3">
    <source>
        <dbReference type="Google" id="ProtNLM"/>
    </source>
</evidence>
<dbReference type="RefSeq" id="WP_092486248.1">
    <property type="nucleotide sequence ID" value="NZ_FOYM01000029.1"/>
</dbReference>
<sequence length="471" mass="53800">MPDKQCSCGSGKKVNGCCGGKDNVIDFNRYRWWRAGQRLRKKLAEFADSEAFLDEAAVAREGFFSVMDPELADEEDDFLIERFFEWFIFDYRIRGRTLLEYYGMAEETSPEEKELLNKWIKARSSVYQVLRIENGGVVALKDLLSGCETAVHDRNAARELEPGHILLMRVLPVGDDHEFSTGGLILPSFTKKYITSRIKLDAELYWSTHGGRGNWDAYLRDRAHVLNALILETGSIIWDLPVNAHDADSLSSPEELSSKLAQKVTDIFLDYFYDRWVNEPMDVLQGKTPLEASRTKSGRRKLQTLLSELQKVENLRKSKGEPFYDLSRLWRRLRLSNEPALPKSERKGGRADAGYARVAGLIRDGLQKLGYRPRQVKSAVEIWQRYCQMERPTFKKPEAWAAAVIYTVTRLLGDKTVNQNELAAMYDISISTISNNYRDICHVLHINGSKGEIEAPEKESFLARILADLKA</sequence>
<dbReference type="InterPro" id="IPR036915">
    <property type="entry name" value="Cyclin-like_sf"/>
</dbReference>
<protein>
    <recommendedName>
        <fullName evidence="3">SEC-C motif-containing protein</fullName>
    </recommendedName>
</protein>
<evidence type="ECO:0000313" key="1">
    <source>
        <dbReference type="EMBL" id="SFR13940.1"/>
    </source>
</evidence>
<accession>A0A1I6E880</accession>
<dbReference type="AlphaFoldDB" id="A0A1I6E880"/>
<proteinExistence type="predicted"/>
<reference evidence="2" key="1">
    <citation type="submission" date="2016-10" db="EMBL/GenBank/DDBJ databases">
        <authorList>
            <person name="Varghese N."/>
            <person name="Submissions S."/>
        </authorList>
    </citation>
    <scope>NUCLEOTIDE SEQUENCE [LARGE SCALE GENOMIC DNA]</scope>
    <source>
        <strain evidence="2">DSM 3669</strain>
    </source>
</reference>
<dbReference type="Proteomes" id="UP000199584">
    <property type="component" value="Unassembled WGS sequence"/>
</dbReference>
<keyword evidence="2" id="KW-1185">Reference proteome</keyword>
<dbReference type="OrthoDB" id="6399948at2"/>
<gene>
    <name evidence="1" type="ORF">SAMN05660706_12931</name>
</gene>